<accession>A0A8S5QYK7</accession>
<dbReference type="EMBL" id="BK015765">
    <property type="protein sequence ID" value="DAE23994.1"/>
    <property type="molecule type" value="Genomic_DNA"/>
</dbReference>
<reference evidence="3" key="1">
    <citation type="journal article" date="2021" name="Proc. Natl. Acad. Sci. U.S.A.">
        <title>A Catalog of Tens of Thousands of Viruses from Human Metagenomes Reveals Hidden Associations with Chronic Diseases.</title>
        <authorList>
            <person name="Tisza M.J."/>
            <person name="Buck C.B."/>
        </authorList>
    </citation>
    <scope>NUCLEOTIDE SEQUENCE</scope>
    <source>
        <strain evidence="3">CtoiA13</strain>
    </source>
</reference>
<evidence type="ECO:0000256" key="1">
    <source>
        <dbReference type="SAM" id="Coils"/>
    </source>
</evidence>
<feature type="coiled-coil region" evidence="1">
    <location>
        <begin position="51"/>
        <end position="78"/>
    </location>
</feature>
<evidence type="ECO:0000313" key="3">
    <source>
        <dbReference type="EMBL" id="DAE23994.1"/>
    </source>
</evidence>
<proteinExistence type="predicted"/>
<protein>
    <submittedName>
        <fullName evidence="3">Structural protein</fullName>
    </submittedName>
</protein>
<feature type="compositionally biased region" description="Basic and acidic residues" evidence="2">
    <location>
        <begin position="36"/>
        <end position="50"/>
    </location>
</feature>
<name>A0A8S5QYK7_9CAUD</name>
<evidence type="ECO:0000256" key="2">
    <source>
        <dbReference type="SAM" id="MobiDB-lite"/>
    </source>
</evidence>
<feature type="region of interest" description="Disordered" evidence="2">
    <location>
        <begin position="29"/>
        <end position="50"/>
    </location>
</feature>
<dbReference type="InterPro" id="IPR055635">
    <property type="entry name" value="DUF7211"/>
</dbReference>
<dbReference type="Pfam" id="PF23847">
    <property type="entry name" value="DUF7211"/>
    <property type="match status" value="1"/>
</dbReference>
<keyword evidence="1" id="KW-0175">Coiled coil</keyword>
<organism evidence="3">
    <name type="scientific">Siphoviridae sp. ctoiA13</name>
    <dbReference type="NCBI Taxonomy" id="2826462"/>
    <lineage>
        <taxon>Viruses</taxon>
        <taxon>Duplodnaviria</taxon>
        <taxon>Heunggongvirae</taxon>
        <taxon>Uroviricota</taxon>
        <taxon>Caudoviricetes</taxon>
    </lineage>
</organism>
<sequence>MYKRNALYHYGILGMRWGHRRAGVTVPETQKRKVIKQKDKEVRKSRSKDYKNRRTLTAKQLEQKIKRLKMEKEFKNLTEEDLAPGKTEVKRLLLSSGGKIAGAVLTGAGLYGIKAALSGKMDWKEAANYIAPKPKK</sequence>